<evidence type="ECO:0000313" key="12">
    <source>
        <dbReference type="Proteomes" id="UP000515789"/>
    </source>
</evidence>
<evidence type="ECO:0000313" key="11">
    <source>
        <dbReference type="EMBL" id="QMW80613.1"/>
    </source>
</evidence>
<evidence type="ECO:0000259" key="4">
    <source>
        <dbReference type="Pfam" id="PF13007"/>
    </source>
</evidence>
<feature type="domain" description="Transposase IS66 C-terminal" evidence="5">
    <location>
        <begin position="462"/>
        <end position="503"/>
    </location>
</feature>
<dbReference type="PANTHER" id="PTHR33678:SF1">
    <property type="entry name" value="BLL1576 PROTEIN"/>
    <property type="match status" value="1"/>
</dbReference>
<feature type="domain" description="Transposase TnpC homeodomain" evidence="4">
    <location>
        <begin position="24"/>
        <end position="96"/>
    </location>
</feature>
<evidence type="ECO:0000259" key="2">
    <source>
        <dbReference type="Pfam" id="PF03050"/>
    </source>
</evidence>
<name>A0A7G5MRN6_9FIRM</name>
<gene>
    <name evidence="6" type="ORF">E5259_06545</name>
    <name evidence="7" type="ORF">E5259_06560</name>
    <name evidence="8" type="ORF">E5259_18705</name>
    <name evidence="9" type="ORF">E5259_18720</name>
    <name evidence="10" type="ORF">E5259_24555</name>
    <name evidence="11" type="ORF">E5259_25145</name>
</gene>
<feature type="domain" description="Transposase IS66 central" evidence="2">
    <location>
        <begin position="170"/>
        <end position="455"/>
    </location>
</feature>
<dbReference type="InterPro" id="IPR052344">
    <property type="entry name" value="Transposase-related"/>
</dbReference>
<sequence>MQAEDQVTVLEKRIRSLEKENLLLQEKVAFLTRKLYGRSTEQTSSLGIEGQMSLFDEAETSADVSAAEPDLKDVASYRRRKFKGQREDPLKDIPHEKKLCTLAEEDRFCEKCGTPLISVGEEFVRTEIEFIPAKVRVIDYYRETFECRKCRKEGREYMEKSPMPYPVIQHSYASPSSVAWVIHQKYDLAVPLYRQEKEWAELGVALSRATMSNWILASYRDWLSPVVGLLKEKLLEQKYLHIDETPVQVLGEPGRRNTTDSYMWVYCSIKNSGKPIRIFDYQPGRSGIFPRKFLNGYTGYIHTDAYKGYEKVTGITRCFCWTHLRRYFVDALPKDANSPQATIPAQAVRYINRLFELEKKLEVLSPEGRKAQRLIQEKPVLEAFWSWAENASAGILPRSKLGEAFTYAFNQRSGLMNYLLDGNCSISNNLAENSIRPFTIGRKNWLFSGSPKGAKASAGIYTLIETAKANGLNPRKYIQYILGDIPGSAFLQYPEYLEDYLPWDPIIQKLCR</sequence>
<evidence type="ECO:0000313" key="7">
    <source>
        <dbReference type="EMBL" id="QMW77279.1"/>
    </source>
</evidence>
<dbReference type="EMBL" id="CP039126">
    <property type="protein sequence ID" value="QMW79472.1"/>
    <property type="molecule type" value="Genomic_DNA"/>
</dbReference>
<dbReference type="InterPro" id="IPR024463">
    <property type="entry name" value="Transposase_TnpC_homeodom"/>
</dbReference>
<dbReference type="RefSeq" id="WP_163118097.1">
    <property type="nucleotide sequence ID" value="NZ_AP031416.1"/>
</dbReference>
<proteinExistence type="predicted"/>
<evidence type="ECO:0000313" key="10">
    <source>
        <dbReference type="EMBL" id="QMW80506.1"/>
    </source>
</evidence>
<dbReference type="EMBL" id="CP039126">
    <property type="protein sequence ID" value="QMW80506.1"/>
    <property type="molecule type" value="Genomic_DNA"/>
</dbReference>
<dbReference type="PANTHER" id="PTHR33678">
    <property type="entry name" value="BLL1576 PROTEIN"/>
    <property type="match status" value="1"/>
</dbReference>
<evidence type="ECO:0000313" key="9">
    <source>
        <dbReference type="EMBL" id="QMW79475.1"/>
    </source>
</evidence>
<evidence type="ECO:0000313" key="8">
    <source>
        <dbReference type="EMBL" id="QMW79472.1"/>
    </source>
</evidence>
<evidence type="ECO:0000259" key="3">
    <source>
        <dbReference type="Pfam" id="PF13005"/>
    </source>
</evidence>
<organism evidence="7 12">
    <name type="scientific">Blautia producta</name>
    <dbReference type="NCBI Taxonomy" id="33035"/>
    <lineage>
        <taxon>Bacteria</taxon>
        <taxon>Bacillati</taxon>
        <taxon>Bacillota</taxon>
        <taxon>Clostridia</taxon>
        <taxon>Lachnospirales</taxon>
        <taxon>Lachnospiraceae</taxon>
        <taxon>Blautia</taxon>
    </lineage>
</organism>
<reference evidence="7 12" key="1">
    <citation type="submission" date="2019-04" db="EMBL/GenBank/DDBJ databases">
        <authorList>
            <person name="Schori C."/>
            <person name="Ahrens C."/>
        </authorList>
    </citation>
    <scope>NUCLEOTIDE SEQUENCE [LARGE SCALE GENOMIC DNA]</scope>
    <source>
        <strain evidence="7 12">DSM 2950</strain>
    </source>
</reference>
<evidence type="ECO:0000259" key="5">
    <source>
        <dbReference type="Pfam" id="PF13817"/>
    </source>
</evidence>
<dbReference type="Pfam" id="PF03050">
    <property type="entry name" value="DDE_Tnp_IS66"/>
    <property type="match status" value="1"/>
</dbReference>
<dbReference type="EMBL" id="CP039126">
    <property type="protein sequence ID" value="QMW77276.1"/>
    <property type="molecule type" value="Genomic_DNA"/>
</dbReference>
<dbReference type="EMBL" id="CP039126">
    <property type="protein sequence ID" value="QMW79475.1"/>
    <property type="molecule type" value="Genomic_DNA"/>
</dbReference>
<dbReference type="EMBL" id="CP039126">
    <property type="protein sequence ID" value="QMW77279.1"/>
    <property type="molecule type" value="Genomic_DNA"/>
</dbReference>
<dbReference type="NCBIfam" id="NF033517">
    <property type="entry name" value="transpos_IS66"/>
    <property type="match status" value="1"/>
</dbReference>
<evidence type="ECO:0000256" key="1">
    <source>
        <dbReference type="SAM" id="Coils"/>
    </source>
</evidence>
<dbReference type="Proteomes" id="UP000515789">
    <property type="component" value="Chromosome"/>
</dbReference>
<dbReference type="EMBL" id="CP039126">
    <property type="protein sequence ID" value="QMW80613.1"/>
    <property type="molecule type" value="Genomic_DNA"/>
</dbReference>
<accession>A0A7G5MRN6</accession>
<dbReference type="Pfam" id="PF13005">
    <property type="entry name" value="zf-IS66"/>
    <property type="match status" value="1"/>
</dbReference>
<dbReference type="AlphaFoldDB" id="A0A7G5MRN6"/>
<dbReference type="InterPro" id="IPR024474">
    <property type="entry name" value="Znf_dom_IS66"/>
</dbReference>
<dbReference type="Pfam" id="PF13817">
    <property type="entry name" value="DDE_Tnp_IS66_C"/>
    <property type="match status" value="1"/>
</dbReference>
<evidence type="ECO:0000313" key="6">
    <source>
        <dbReference type="EMBL" id="QMW77276.1"/>
    </source>
</evidence>
<dbReference type="InterPro" id="IPR039552">
    <property type="entry name" value="IS66_C"/>
</dbReference>
<dbReference type="InterPro" id="IPR004291">
    <property type="entry name" value="Transposase_IS66_central"/>
</dbReference>
<feature type="coiled-coil region" evidence="1">
    <location>
        <begin position="7"/>
        <end position="34"/>
    </location>
</feature>
<keyword evidence="1" id="KW-0175">Coiled coil</keyword>
<protein>
    <submittedName>
        <fullName evidence="7">IS66 family transposase</fullName>
    </submittedName>
</protein>
<feature type="domain" description="Transposase IS66 zinc-finger binding" evidence="3">
    <location>
        <begin position="107"/>
        <end position="150"/>
    </location>
</feature>
<dbReference type="Pfam" id="PF13007">
    <property type="entry name" value="LZ_Tnp_IS66"/>
    <property type="match status" value="1"/>
</dbReference>
<dbReference type="GeneID" id="75055305"/>